<comment type="caution">
    <text evidence="1">The sequence shown here is derived from an EMBL/GenBank/DDBJ whole genome shotgun (WGS) entry which is preliminary data.</text>
</comment>
<evidence type="ECO:0000313" key="2">
    <source>
        <dbReference type="Proteomes" id="UP000772434"/>
    </source>
</evidence>
<dbReference type="EMBL" id="JADNRY010000203">
    <property type="protein sequence ID" value="KAF9061418.1"/>
    <property type="molecule type" value="Genomic_DNA"/>
</dbReference>
<reference evidence="1" key="1">
    <citation type="submission" date="2020-11" db="EMBL/GenBank/DDBJ databases">
        <authorList>
            <consortium name="DOE Joint Genome Institute"/>
            <person name="Ahrendt S."/>
            <person name="Riley R."/>
            <person name="Andreopoulos W."/>
            <person name="Labutti K."/>
            <person name="Pangilinan J."/>
            <person name="Ruiz-Duenas F.J."/>
            <person name="Barrasa J.M."/>
            <person name="Sanchez-Garcia M."/>
            <person name="Camarero S."/>
            <person name="Miyauchi S."/>
            <person name="Serrano A."/>
            <person name="Linde D."/>
            <person name="Babiker R."/>
            <person name="Drula E."/>
            <person name="Ayuso-Fernandez I."/>
            <person name="Pacheco R."/>
            <person name="Padilla G."/>
            <person name="Ferreira P."/>
            <person name="Barriuso J."/>
            <person name="Kellner H."/>
            <person name="Castanera R."/>
            <person name="Alfaro M."/>
            <person name="Ramirez L."/>
            <person name="Pisabarro A.G."/>
            <person name="Kuo A."/>
            <person name="Tritt A."/>
            <person name="Lipzen A."/>
            <person name="He G."/>
            <person name="Yan M."/>
            <person name="Ng V."/>
            <person name="Cullen D."/>
            <person name="Martin F."/>
            <person name="Rosso M.-N."/>
            <person name="Henrissat B."/>
            <person name="Hibbett D."/>
            <person name="Martinez A.T."/>
            <person name="Grigoriev I.V."/>
        </authorList>
    </citation>
    <scope>NUCLEOTIDE SEQUENCE</scope>
    <source>
        <strain evidence="1">AH 40177</strain>
    </source>
</reference>
<gene>
    <name evidence="1" type="ORF">BDP27DRAFT_1338187</name>
</gene>
<accession>A0A9P5PCN8</accession>
<organism evidence="1 2">
    <name type="scientific">Rhodocollybia butyracea</name>
    <dbReference type="NCBI Taxonomy" id="206335"/>
    <lineage>
        <taxon>Eukaryota</taxon>
        <taxon>Fungi</taxon>
        <taxon>Dikarya</taxon>
        <taxon>Basidiomycota</taxon>
        <taxon>Agaricomycotina</taxon>
        <taxon>Agaricomycetes</taxon>
        <taxon>Agaricomycetidae</taxon>
        <taxon>Agaricales</taxon>
        <taxon>Marasmiineae</taxon>
        <taxon>Omphalotaceae</taxon>
        <taxon>Rhodocollybia</taxon>
    </lineage>
</organism>
<proteinExistence type="predicted"/>
<dbReference type="AlphaFoldDB" id="A0A9P5PCN8"/>
<name>A0A9P5PCN8_9AGAR</name>
<evidence type="ECO:0000313" key="1">
    <source>
        <dbReference type="EMBL" id="KAF9061418.1"/>
    </source>
</evidence>
<protein>
    <submittedName>
        <fullName evidence="1">Uncharacterized protein</fullName>
    </submittedName>
</protein>
<dbReference type="Proteomes" id="UP000772434">
    <property type="component" value="Unassembled WGS sequence"/>
</dbReference>
<keyword evidence="2" id="KW-1185">Reference proteome</keyword>
<sequence length="66" mass="7197">MNNLCVCSIYAKEAVSTMKMWLVGESGKPPHALAFTGNGLSPCQVPQLLNERFGPPSHPETSFTLY</sequence>